<dbReference type="PIRSF" id="PIRSF000709">
    <property type="entry name" value="6PFK_2-Ptase"/>
    <property type="match status" value="1"/>
</dbReference>
<dbReference type="InterPro" id="IPR013078">
    <property type="entry name" value="His_Pase_superF_clade-1"/>
</dbReference>
<dbReference type="AlphaFoldDB" id="A0A7W8J4B1"/>
<comment type="caution">
    <text evidence="3">The sequence shown here is derived from an EMBL/GenBank/DDBJ whole genome shotgun (WGS) entry which is preliminary data.</text>
</comment>
<dbReference type="Pfam" id="PF00300">
    <property type="entry name" value="His_Phos_1"/>
    <property type="match status" value="1"/>
</dbReference>
<dbReference type="GO" id="GO:0016791">
    <property type="term" value="F:phosphatase activity"/>
    <property type="evidence" value="ECO:0007669"/>
    <property type="project" value="TreeGrafter"/>
</dbReference>
<dbReference type="SMART" id="SM00855">
    <property type="entry name" value="PGAM"/>
    <property type="match status" value="1"/>
</dbReference>
<evidence type="ECO:0000256" key="1">
    <source>
        <dbReference type="PIRSR" id="PIRSR613078-1"/>
    </source>
</evidence>
<evidence type="ECO:0000313" key="4">
    <source>
        <dbReference type="Proteomes" id="UP000569092"/>
    </source>
</evidence>
<feature type="active site" description="Tele-phosphohistidine intermediate" evidence="1">
    <location>
        <position position="9"/>
    </location>
</feature>
<dbReference type="CDD" id="cd07067">
    <property type="entry name" value="HP_PGM_like"/>
    <property type="match status" value="1"/>
</dbReference>
<dbReference type="SUPFAM" id="SSF53254">
    <property type="entry name" value="Phosphoglycerate mutase-like"/>
    <property type="match status" value="1"/>
</dbReference>
<protein>
    <submittedName>
        <fullName evidence="3">Broad specificity phosphatase PhoE</fullName>
    </submittedName>
</protein>
<dbReference type="Proteomes" id="UP000569092">
    <property type="component" value="Unassembled WGS sequence"/>
</dbReference>
<reference evidence="3 4" key="1">
    <citation type="submission" date="2020-08" db="EMBL/GenBank/DDBJ databases">
        <title>Genomic Encyclopedia of Type Strains, Phase IV (KMG-V): Genome sequencing to study the core and pangenomes of soil and plant-associated prokaryotes.</title>
        <authorList>
            <person name="Whitman W."/>
        </authorList>
    </citation>
    <scope>NUCLEOTIDE SEQUENCE [LARGE SCALE GENOMIC DNA]</scope>
    <source>
        <strain evidence="3 4">M8US30</strain>
    </source>
</reference>
<sequence>MSEILFVRHAETDMAGTFCGHSDPEVNALGREQISELIHRLQHENIDVVYTSDLRRAVATANAIAEAFGVGCHARLALREIGFGTWEGLSWQEIEQRDAVYARRWIAEYPMLPTPNGEAFSDFERRVLREVEFLSTEAAEQKIAVVTHAGVLRTVLCSLNNCSQDDAWRQTKTYCAIVRHTVAPSLQAQSIGARS</sequence>
<accession>A0A7W8J4B1</accession>
<gene>
    <name evidence="3" type="ORF">HDF10_000242</name>
</gene>
<proteinExistence type="predicted"/>
<dbReference type="GO" id="GO:0005737">
    <property type="term" value="C:cytoplasm"/>
    <property type="evidence" value="ECO:0007669"/>
    <property type="project" value="TreeGrafter"/>
</dbReference>
<name>A0A7W8J4B1_9BACT</name>
<dbReference type="Gene3D" id="3.40.50.1240">
    <property type="entry name" value="Phosphoglycerate mutase-like"/>
    <property type="match status" value="1"/>
</dbReference>
<evidence type="ECO:0000313" key="3">
    <source>
        <dbReference type="EMBL" id="MBB5342292.1"/>
    </source>
</evidence>
<dbReference type="InterPro" id="IPR029033">
    <property type="entry name" value="His_PPase_superfam"/>
</dbReference>
<dbReference type="InterPro" id="IPR050275">
    <property type="entry name" value="PGM_Phosphatase"/>
</dbReference>
<organism evidence="3 4">
    <name type="scientific">Tunturiibacter lichenicola</name>
    <dbReference type="NCBI Taxonomy" id="2051959"/>
    <lineage>
        <taxon>Bacteria</taxon>
        <taxon>Pseudomonadati</taxon>
        <taxon>Acidobacteriota</taxon>
        <taxon>Terriglobia</taxon>
        <taxon>Terriglobales</taxon>
        <taxon>Acidobacteriaceae</taxon>
        <taxon>Tunturiibacter</taxon>
    </lineage>
</organism>
<dbReference type="PANTHER" id="PTHR48100">
    <property type="entry name" value="BROAD-SPECIFICITY PHOSPHATASE YOR283W-RELATED"/>
    <property type="match status" value="1"/>
</dbReference>
<evidence type="ECO:0000256" key="2">
    <source>
        <dbReference type="PIRSR" id="PIRSR613078-2"/>
    </source>
</evidence>
<feature type="binding site" evidence="2">
    <location>
        <position position="56"/>
    </location>
    <ligand>
        <name>substrate</name>
    </ligand>
</feature>
<dbReference type="EMBL" id="JACHDZ010000001">
    <property type="protein sequence ID" value="MBB5342292.1"/>
    <property type="molecule type" value="Genomic_DNA"/>
</dbReference>
<dbReference type="PANTHER" id="PTHR48100:SF1">
    <property type="entry name" value="HISTIDINE PHOSPHATASE FAMILY PROTEIN-RELATED"/>
    <property type="match status" value="1"/>
</dbReference>
<feature type="active site" description="Proton donor/acceptor" evidence="1">
    <location>
        <position position="80"/>
    </location>
</feature>